<feature type="compositionally biased region" description="Basic and acidic residues" evidence="1">
    <location>
        <begin position="56"/>
        <end position="75"/>
    </location>
</feature>
<comment type="caution">
    <text evidence="2">The sequence shown here is derived from an EMBL/GenBank/DDBJ whole genome shotgun (WGS) entry which is preliminary data.</text>
</comment>
<dbReference type="Proteomes" id="UP001152888">
    <property type="component" value="Unassembled WGS sequence"/>
</dbReference>
<dbReference type="OrthoDB" id="7615648at2759"/>
<feature type="region of interest" description="Disordered" evidence="1">
    <location>
        <begin position="175"/>
        <end position="208"/>
    </location>
</feature>
<gene>
    <name evidence="2" type="ORF">ACAOBT_LOCUS26170</name>
</gene>
<evidence type="ECO:0000313" key="3">
    <source>
        <dbReference type="Proteomes" id="UP001152888"/>
    </source>
</evidence>
<reference evidence="2" key="1">
    <citation type="submission" date="2022-03" db="EMBL/GenBank/DDBJ databases">
        <authorList>
            <person name="Sayadi A."/>
        </authorList>
    </citation>
    <scope>NUCLEOTIDE SEQUENCE</scope>
</reference>
<dbReference type="AlphaFoldDB" id="A0A9P0Q0S4"/>
<feature type="compositionally biased region" description="Polar residues" evidence="1">
    <location>
        <begin position="181"/>
        <end position="190"/>
    </location>
</feature>
<accession>A0A9P0Q0S4</accession>
<feature type="region of interest" description="Disordered" evidence="1">
    <location>
        <begin position="28"/>
        <end position="93"/>
    </location>
</feature>
<keyword evidence="3" id="KW-1185">Reference proteome</keyword>
<organism evidence="2 3">
    <name type="scientific">Acanthoscelides obtectus</name>
    <name type="common">Bean weevil</name>
    <name type="synonym">Bruchus obtectus</name>
    <dbReference type="NCBI Taxonomy" id="200917"/>
    <lineage>
        <taxon>Eukaryota</taxon>
        <taxon>Metazoa</taxon>
        <taxon>Ecdysozoa</taxon>
        <taxon>Arthropoda</taxon>
        <taxon>Hexapoda</taxon>
        <taxon>Insecta</taxon>
        <taxon>Pterygota</taxon>
        <taxon>Neoptera</taxon>
        <taxon>Endopterygota</taxon>
        <taxon>Coleoptera</taxon>
        <taxon>Polyphaga</taxon>
        <taxon>Cucujiformia</taxon>
        <taxon>Chrysomeloidea</taxon>
        <taxon>Chrysomelidae</taxon>
        <taxon>Bruchinae</taxon>
        <taxon>Bruchini</taxon>
        <taxon>Acanthoscelides</taxon>
    </lineage>
</organism>
<name>A0A9P0Q0S4_ACAOB</name>
<sequence length="363" mass="40463">MPHKMDSEGDVNFSTANLDEMLEKIEAGSLAKKSSSRGDVTKISKYLKPRVPASVKAKEKKGQKTQKQTRDDSIERQYNIAKPTTKPRSREATADSLDRLLNQLKKCEFASTSTSKECPKEKAGTKQQLEFDKVIEMSTDDEARRRHHDTNTVISDKSFNYKDITTQMLRSQSEVEPYHSSAGNISNITTGDVKKTRSAGGAKTSTGPKVQPLDDVCALELHRSKSYIVNLIDRALSKELGTVPSERSRREVFDAMNPRKAIETVNRHAACTKSQKEISLEITSALTDSILSNATAPGDTDSRVVSSAASAKTCCCGVDEPNYIKQLKQLRWGHLKHIQREVRRLEDLERFIDSCSITTIPEL</sequence>
<dbReference type="EMBL" id="CAKOFQ010007447">
    <property type="protein sequence ID" value="CAH2001394.1"/>
    <property type="molecule type" value="Genomic_DNA"/>
</dbReference>
<evidence type="ECO:0000256" key="1">
    <source>
        <dbReference type="SAM" id="MobiDB-lite"/>
    </source>
</evidence>
<protein>
    <submittedName>
        <fullName evidence="2">Uncharacterized protein</fullName>
    </submittedName>
</protein>
<evidence type="ECO:0000313" key="2">
    <source>
        <dbReference type="EMBL" id="CAH2001394.1"/>
    </source>
</evidence>
<proteinExistence type="predicted"/>